<protein>
    <submittedName>
        <fullName evidence="5">Threonine synthase</fullName>
        <ecNumber evidence="5">4.2.3.1</ecNumber>
    </submittedName>
</protein>
<dbReference type="OrthoDB" id="9763107at2"/>
<organism evidence="5 6">
    <name type="scientific">Desulfurella amilsii</name>
    <dbReference type="NCBI Taxonomy" id="1562698"/>
    <lineage>
        <taxon>Bacteria</taxon>
        <taxon>Pseudomonadati</taxon>
        <taxon>Campylobacterota</taxon>
        <taxon>Desulfurellia</taxon>
        <taxon>Desulfurellales</taxon>
        <taxon>Desulfurellaceae</taxon>
        <taxon>Desulfurella</taxon>
    </lineage>
</organism>
<dbReference type="SUPFAM" id="SSF53686">
    <property type="entry name" value="Tryptophan synthase beta subunit-like PLP-dependent enzymes"/>
    <property type="match status" value="1"/>
</dbReference>
<dbReference type="Pfam" id="PF00291">
    <property type="entry name" value="PALP"/>
    <property type="match status" value="1"/>
</dbReference>
<dbReference type="GO" id="GO:0006567">
    <property type="term" value="P:L-threonine catabolic process"/>
    <property type="evidence" value="ECO:0007669"/>
    <property type="project" value="TreeGrafter"/>
</dbReference>
<dbReference type="GO" id="GO:0006565">
    <property type="term" value="P:L-serine catabolic process"/>
    <property type="evidence" value="ECO:0007669"/>
    <property type="project" value="TreeGrafter"/>
</dbReference>
<keyword evidence="6" id="KW-1185">Reference proteome</keyword>
<dbReference type="GO" id="GO:0004794">
    <property type="term" value="F:threonine deaminase activity"/>
    <property type="evidence" value="ECO:0007669"/>
    <property type="project" value="TreeGrafter"/>
</dbReference>
<reference evidence="5 6" key="1">
    <citation type="journal article" date="2017" name="Front. Microbiol.">
        <title>Genome Sequence of Desulfurella amilsii Strain TR1 and Comparative Genomics of Desulfurellaceae Family.</title>
        <authorList>
            <person name="Florentino A.P."/>
            <person name="Stams A.J."/>
            <person name="Sanchez-Andrea I."/>
        </authorList>
    </citation>
    <scope>NUCLEOTIDE SEQUENCE [LARGE SCALE GENOMIC DNA]</scope>
    <source>
        <strain evidence="5 6">TR1</strain>
    </source>
</reference>
<dbReference type="GO" id="GO:0003941">
    <property type="term" value="F:L-serine ammonia-lyase activity"/>
    <property type="evidence" value="ECO:0007669"/>
    <property type="project" value="TreeGrafter"/>
</dbReference>
<dbReference type="InterPro" id="IPR000634">
    <property type="entry name" value="Ser/Thr_deHydtase_PyrdxlP-BS"/>
</dbReference>
<dbReference type="STRING" id="1562698.DESAMIL20_851"/>
<proteinExistence type="predicted"/>
<dbReference type="InterPro" id="IPR001926">
    <property type="entry name" value="TrpB-like_PALP"/>
</dbReference>
<gene>
    <name evidence="5" type="ORF">DESAMIL20_851</name>
</gene>
<comment type="caution">
    <text evidence="5">The sequence shown here is derived from an EMBL/GenBank/DDBJ whole genome shotgun (WGS) entry which is preliminary data.</text>
</comment>
<feature type="domain" description="Tryptophan synthase beta chain-like PALP" evidence="4">
    <location>
        <begin position="63"/>
        <end position="351"/>
    </location>
</feature>
<dbReference type="InterPro" id="IPR050147">
    <property type="entry name" value="Ser/Thr_Dehydratase"/>
</dbReference>
<dbReference type="Proteomes" id="UP000194141">
    <property type="component" value="Unassembled WGS sequence"/>
</dbReference>
<dbReference type="PROSITE" id="PS00165">
    <property type="entry name" value="DEHYDRATASE_SER_THR"/>
    <property type="match status" value="1"/>
</dbReference>
<dbReference type="Gene3D" id="3.40.50.1100">
    <property type="match status" value="2"/>
</dbReference>
<evidence type="ECO:0000313" key="5">
    <source>
        <dbReference type="EMBL" id="OSS41298.1"/>
    </source>
</evidence>
<dbReference type="PANTHER" id="PTHR48078:SF6">
    <property type="entry name" value="L-THREONINE DEHYDRATASE CATABOLIC TDCB"/>
    <property type="match status" value="1"/>
</dbReference>
<dbReference type="EC" id="4.2.3.1" evidence="5"/>
<dbReference type="CDD" id="cd01563">
    <property type="entry name" value="Thr-synth_1"/>
    <property type="match status" value="1"/>
</dbReference>
<dbReference type="GO" id="GO:0004795">
    <property type="term" value="F:threonine synthase activity"/>
    <property type="evidence" value="ECO:0007669"/>
    <property type="project" value="UniProtKB-EC"/>
</dbReference>
<dbReference type="PANTHER" id="PTHR48078">
    <property type="entry name" value="THREONINE DEHYDRATASE, MITOCHONDRIAL-RELATED"/>
    <property type="match status" value="1"/>
</dbReference>
<dbReference type="EMBL" id="MDSU01000018">
    <property type="protein sequence ID" value="OSS41298.1"/>
    <property type="molecule type" value="Genomic_DNA"/>
</dbReference>
<dbReference type="RefSeq" id="WP_086033565.1">
    <property type="nucleotide sequence ID" value="NZ_MDSU01000018.1"/>
</dbReference>
<dbReference type="AlphaFoldDB" id="A0A1X4XUV8"/>
<evidence type="ECO:0000256" key="1">
    <source>
        <dbReference type="ARBA" id="ARBA00001933"/>
    </source>
</evidence>
<dbReference type="GO" id="GO:0030170">
    <property type="term" value="F:pyridoxal phosphate binding"/>
    <property type="evidence" value="ECO:0007669"/>
    <property type="project" value="InterPro"/>
</dbReference>
<evidence type="ECO:0000313" key="6">
    <source>
        <dbReference type="Proteomes" id="UP000194141"/>
    </source>
</evidence>
<keyword evidence="2" id="KW-0663">Pyridoxal phosphate</keyword>
<evidence type="ECO:0000256" key="2">
    <source>
        <dbReference type="ARBA" id="ARBA00022898"/>
    </source>
</evidence>
<dbReference type="GO" id="GO:0009097">
    <property type="term" value="P:isoleucine biosynthetic process"/>
    <property type="evidence" value="ECO:0007669"/>
    <property type="project" value="TreeGrafter"/>
</dbReference>
<evidence type="ECO:0000259" key="4">
    <source>
        <dbReference type="Pfam" id="PF00291"/>
    </source>
</evidence>
<accession>A0A1X4XUV8</accession>
<keyword evidence="3 5" id="KW-0456">Lyase</keyword>
<sequence>MLVCNACGKKYPLSEPIWHCECGGVLDIEFKSELNFDIIKKRPPNMWRYRQAIPIDNDHNIVSFNEGFTPIVNYSVNQKEIFLKLDYLFPTGSYKDRGASILISKANELGIKKVIEDSSGNAGCAIAAYCAKAKIECEIYVPKDTSLAKLTQVKAYGAKLNIIEGNRLQTAQKALEDANSVYYASHTYNPFFYQGTKTLAFEIFEQLDFSVPDYLFIPTGNGTLFIGAYLGFTDLADNGYIDKLPKLIAIQSQNCAPIFKQYKENLKTSQRVTELHTLAEGIAINEPLRANQIIDIVKKTHGDILTVNEQEIKDALIKLSLDGFYVEPTSASSLAGFLKYKPTTKSLVVLTGFGLKSNEKIQHIVENY</sequence>
<evidence type="ECO:0000256" key="3">
    <source>
        <dbReference type="ARBA" id="ARBA00023239"/>
    </source>
</evidence>
<dbReference type="InterPro" id="IPR036052">
    <property type="entry name" value="TrpB-like_PALP_sf"/>
</dbReference>
<name>A0A1X4XUV8_9BACT</name>
<comment type="cofactor">
    <cofactor evidence="1">
        <name>pyridoxal 5'-phosphate</name>
        <dbReference type="ChEBI" id="CHEBI:597326"/>
    </cofactor>
</comment>